<dbReference type="EMBL" id="BAAAUT010000014">
    <property type="protein sequence ID" value="GAA3130357.1"/>
    <property type="molecule type" value="Genomic_DNA"/>
</dbReference>
<evidence type="ECO:0000313" key="2">
    <source>
        <dbReference type="EMBL" id="GAA3130357.1"/>
    </source>
</evidence>
<reference evidence="3" key="1">
    <citation type="journal article" date="2019" name="Int. J. Syst. Evol. Microbiol.">
        <title>The Global Catalogue of Microorganisms (GCM) 10K type strain sequencing project: providing services to taxonomists for standard genome sequencing and annotation.</title>
        <authorList>
            <consortium name="The Broad Institute Genomics Platform"/>
            <consortium name="The Broad Institute Genome Sequencing Center for Infectious Disease"/>
            <person name="Wu L."/>
            <person name="Ma J."/>
        </authorList>
    </citation>
    <scope>NUCLEOTIDE SEQUENCE [LARGE SCALE GENOMIC DNA]</scope>
    <source>
        <strain evidence="3">JCM 9373</strain>
    </source>
</reference>
<dbReference type="InterPro" id="IPR052353">
    <property type="entry name" value="Benzoxazolinone_Detox_Enz"/>
</dbReference>
<evidence type="ECO:0000313" key="3">
    <source>
        <dbReference type="Proteomes" id="UP001500320"/>
    </source>
</evidence>
<dbReference type="Pfam" id="PF03473">
    <property type="entry name" value="MOSC"/>
    <property type="match status" value="1"/>
</dbReference>
<dbReference type="SUPFAM" id="SSF50800">
    <property type="entry name" value="PK beta-barrel domain-like"/>
    <property type="match status" value="1"/>
</dbReference>
<feature type="domain" description="MOSC" evidence="1">
    <location>
        <begin position="28"/>
        <end position="166"/>
    </location>
</feature>
<protein>
    <submittedName>
        <fullName evidence="2">MOSC domain-containing protein</fullName>
    </submittedName>
</protein>
<dbReference type="Proteomes" id="UP001500320">
    <property type="component" value="Unassembled WGS sequence"/>
</dbReference>
<evidence type="ECO:0000259" key="1">
    <source>
        <dbReference type="PROSITE" id="PS51340"/>
    </source>
</evidence>
<name>A0ABP6N1A7_9ACTN</name>
<comment type="caution">
    <text evidence="2">The sequence shown here is derived from an EMBL/GenBank/DDBJ whole genome shotgun (WGS) entry which is preliminary data.</text>
</comment>
<dbReference type="InterPro" id="IPR005302">
    <property type="entry name" value="MoCF_Sase_C"/>
</dbReference>
<sequence length="229" mass="24270">MRLLSLQVGRPAPLPWRGRPVVSAIAKTPVEGPVALGPEGLDGDEQADLRHHGGPDKAVCVYPAEYYPHAETLLGGPLGPAAFGENFTTAGLADDEVVVGSIYRIGTATVQVSQPRRPCFKLAARHAGRPGAGRLPVELQTAGRTGFYLRVLVRGRVSAGQAFQLLHTPAHGLTVAEVNRVMNVDRDDLDGVRRLLAARADLPARWAEALAARLGGRFDDDSARLAGPG</sequence>
<proteinExistence type="predicted"/>
<organism evidence="2 3">
    <name type="scientific">Planomonospora alba</name>
    <dbReference type="NCBI Taxonomy" id="161354"/>
    <lineage>
        <taxon>Bacteria</taxon>
        <taxon>Bacillati</taxon>
        <taxon>Actinomycetota</taxon>
        <taxon>Actinomycetes</taxon>
        <taxon>Streptosporangiales</taxon>
        <taxon>Streptosporangiaceae</taxon>
        <taxon>Planomonospora</taxon>
    </lineage>
</organism>
<dbReference type="Gene3D" id="2.40.33.20">
    <property type="entry name" value="PK beta-barrel domain-like"/>
    <property type="match status" value="1"/>
</dbReference>
<gene>
    <name evidence="2" type="ORF">GCM10010466_21280</name>
</gene>
<dbReference type="PROSITE" id="PS51340">
    <property type="entry name" value="MOSC"/>
    <property type="match status" value="1"/>
</dbReference>
<dbReference type="PANTHER" id="PTHR30212">
    <property type="entry name" value="PROTEIN YIIM"/>
    <property type="match status" value="1"/>
</dbReference>
<dbReference type="RefSeq" id="WP_344858316.1">
    <property type="nucleotide sequence ID" value="NZ_BAAAUT010000014.1"/>
</dbReference>
<accession>A0ABP6N1A7</accession>
<dbReference type="InterPro" id="IPR011037">
    <property type="entry name" value="Pyrv_Knase-like_insert_dom_sf"/>
</dbReference>
<keyword evidence="3" id="KW-1185">Reference proteome</keyword>
<dbReference type="PANTHER" id="PTHR30212:SF2">
    <property type="entry name" value="PROTEIN YIIM"/>
    <property type="match status" value="1"/>
</dbReference>